<dbReference type="Proteomes" id="UP000326396">
    <property type="component" value="Linkage Group LG16"/>
</dbReference>
<dbReference type="AlphaFoldDB" id="A0A5N6NX67"/>
<dbReference type="EMBL" id="SZYD01000008">
    <property type="protein sequence ID" value="KAD5508291.1"/>
    <property type="molecule type" value="Genomic_DNA"/>
</dbReference>
<keyword evidence="2" id="KW-1185">Reference proteome</keyword>
<gene>
    <name evidence="1" type="ORF">E3N88_15994</name>
</gene>
<sequence length="163" mass="17957">MKSAQNEQRQDEITTEVENALREALPTLMVELHGSGVGPTAEYKSTGTGNNGGGNVTTYGGVITLVNDVDADKNNKGCDNKAFKDFIPPSFDFKNDAGCTHEWAEEMEAKQESNFWSIGEQSTDNGCGFRHNRGKPDFIEGKEKGSIVLEGSEEKWVWKDYAQ</sequence>
<name>A0A5N6NX67_9ASTR</name>
<organism evidence="1 2">
    <name type="scientific">Mikania micrantha</name>
    <name type="common">bitter vine</name>
    <dbReference type="NCBI Taxonomy" id="192012"/>
    <lineage>
        <taxon>Eukaryota</taxon>
        <taxon>Viridiplantae</taxon>
        <taxon>Streptophyta</taxon>
        <taxon>Embryophyta</taxon>
        <taxon>Tracheophyta</taxon>
        <taxon>Spermatophyta</taxon>
        <taxon>Magnoliopsida</taxon>
        <taxon>eudicotyledons</taxon>
        <taxon>Gunneridae</taxon>
        <taxon>Pentapetalae</taxon>
        <taxon>asterids</taxon>
        <taxon>campanulids</taxon>
        <taxon>Asterales</taxon>
        <taxon>Asteraceae</taxon>
        <taxon>Asteroideae</taxon>
        <taxon>Heliantheae alliance</taxon>
        <taxon>Eupatorieae</taxon>
        <taxon>Mikania</taxon>
    </lineage>
</organism>
<accession>A0A5N6NX67</accession>
<comment type="caution">
    <text evidence="1">The sequence shown here is derived from an EMBL/GenBank/DDBJ whole genome shotgun (WGS) entry which is preliminary data.</text>
</comment>
<reference evidence="1 2" key="1">
    <citation type="submission" date="2019-05" db="EMBL/GenBank/DDBJ databases">
        <title>Mikania micrantha, genome provides insights into the molecular mechanism of rapid growth.</title>
        <authorList>
            <person name="Liu B."/>
        </authorList>
    </citation>
    <scope>NUCLEOTIDE SEQUENCE [LARGE SCALE GENOMIC DNA]</scope>
    <source>
        <strain evidence="1">NLD-2019</strain>
        <tissue evidence="1">Leaf</tissue>
    </source>
</reference>
<evidence type="ECO:0000313" key="1">
    <source>
        <dbReference type="EMBL" id="KAD5508291.1"/>
    </source>
</evidence>
<proteinExistence type="predicted"/>
<protein>
    <submittedName>
        <fullName evidence="1">Uncharacterized protein</fullName>
    </submittedName>
</protein>
<evidence type="ECO:0000313" key="2">
    <source>
        <dbReference type="Proteomes" id="UP000326396"/>
    </source>
</evidence>